<organism evidence="2 3">
    <name type="scientific">Micromonospora olivasterospora</name>
    <dbReference type="NCBI Taxonomy" id="1880"/>
    <lineage>
        <taxon>Bacteria</taxon>
        <taxon>Bacillati</taxon>
        <taxon>Actinomycetota</taxon>
        <taxon>Actinomycetes</taxon>
        <taxon>Micromonosporales</taxon>
        <taxon>Micromonosporaceae</taxon>
        <taxon>Micromonospora</taxon>
    </lineage>
</organism>
<evidence type="ECO:0000256" key="1">
    <source>
        <dbReference type="SAM" id="MobiDB-lite"/>
    </source>
</evidence>
<dbReference type="EMBL" id="VLKE01000001">
    <property type="protein sequence ID" value="TWH66711.1"/>
    <property type="molecule type" value="Genomic_DNA"/>
</dbReference>
<proteinExistence type="predicted"/>
<name>A0A562I6S1_MICOL</name>
<sequence>MYLFAAVTASVAAGPEMNRTLFWAAIGATCRATPDEVEPAMIFAPLPIRSLAAETALAGSPASSTSVTSIFRSPTLPVPLVAKSRPALNPSMYPAPLPPPPPQSGDQEVCVVPGAGT</sequence>
<evidence type="ECO:0000313" key="2">
    <source>
        <dbReference type="EMBL" id="TWH66711.1"/>
    </source>
</evidence>
<comment type="caution">
    <text evidence="2">The sequence shown here is derived from an EMBL/GenBank/DDBJ whole genome shotgun (WGS) entry which is preliminary data.</text>
</comment>
<feature type="region of interest" description="Disordered" evidence="1">
    <location>
        <begin position="91"/>
        <end position="117"/>
    </location>
</feature>
<dbReference type="Proteomes" id="UP000319825">
    <property type="component" value="Unassembled WGS sequence"/>
</dbReference>
<keyword evidence="3" id="KW-1185">Reference proteome</keyword>
<accession>A0A562I6S1</accession>
<feature type="compositionally biased region" description="Pro residues" evidence="1">
    <location>
        <begin position="93"/>
        <end position="103"/>
    </location>
</feature>
<reference evidence="2 3" key="1">
    <citation type="submission" date="2019-07" db="EMBL/GenBank/DDBJ databases">
        <title>R&amp;d 2014.</title>
        <authorList>
            <person name="Klenk H.-P."/>
        </authorList>
    </citation>
    <scope>NUCLEOTIDE SEQUENCE [LARGE SCALE GENOMIC DNA]</scope>
    <source>
        <strain evidence="2 3">DSM 43868</strain>
    </source>
</reference>
<evidence type="ECO:0000313" key="3">
    <source>
        <dbReference type="Proteomes" id="UP000319825"/>
    </source>
</evidence>
<gene>
    <name evidence="2" type="ORF">JD77_01669</name>
</gene>
<dbReference type="AlphaFoldDB" id="A0A562I6S1"/>
<protein>
    <submittedName>
        <fullName evidence="2">Uncharacterized protein</fullName>
    </submittedName>
</protein>